<gene>
    <name evidence="5" type="ORF">ACFQ4B_14585</name>
</gene>
<dbReference type="PRINTS" id="PR00032">
    <property type="entry name" value="HTHARAC"/>
</dbReference>
<dbReference type="Pfam" id="PF12833">
    <property type="entry name" value="HTH_18"/>
    <property type="match status" value="1"/>
</dbReference>
<dbReference type="PANTHER" id="PTHR43280">
    <property type="entry name" value="ARAC-FAMILY TRANSCRIPTIONAL REGULATOR"/>
    <property type="match status" value="1"/>
</dbReference>
<dbReference type="Proteomes" id="UP001597180">
    <property type="component" value="Unassembled WGS sequence"/>
</dbReference>
<feature type="domain" description="HTH araC/xylS-type" evidence="4">
    <location>
        <begin position="175"/>
        <end position="273"/>
    </location>
</feature>
<evidence type="ECO:0000313" key="6">
    <source>
        <dbReference type="Proteomes" id="UP001597180"/>
    </source>
</evidence>
<comment type="caution">
    <text evidence="5">The sequence shown here is derived from an EMBL/GenBank/DDBJ whole genome shotgun (WGS) entry which is preliminary data.</text>
</comment>
<dbReference type="Pfam" id="PF02311">
    <property type="entry name" value="AraC_binding"/>
    <property type="match status" value="1"/>
</dbReference>
<sequence>MDDAKKQLLNHQLSQLRVQLLFAKLSVCSPDWIRHRFTPSYNKIYLIKGGEGWLQIGKEQLRPEPGDLVFIPGGVEQSYSVTGGTPYTMHWCHFKTNLNFNRLFQLFGLTNVVKADEGRELQYWFQELEEHRRDEGPTTSLKIQSALFAIISYFIDHAVTDHGREAVNDSLRKLTDTIHYIDDHLSRELTIEELAQNAHFHPNYFIRVFKRHLGMPPMRYIHERRMEKAKQLLSSTDLTVGEVARRTGFKDVSYFSAAFRKGAGASPSEYRNLFPGR</sequence>
<proteinExistence type="predicted"/>
<organism evidence="5 6">
    <name type="scientific">Paenibacillus vulneris</name>
    <dbReference type="NCBI Taxonomy" id="1133364"/>
    <lineage>
        <taxon>Bacteria</taxon>
        <taxon>Bacillati</taxon>
        <taxon>Bacillota</taxon>
        <taxon>Bacilli</taxon>
        <taxon>Bacillales</taxon>
        <taxon>Paenibacillaceae</taxon>
        <taxon>Paenibacillus</taxon>
    </lineage>
</organism>
<dbReference type="SMART" id="SM00342">
    <property type="entry name" value="HTH_ARAC"/>
    <property type="match status" value="1"/>
</dbReference>
<keyword evidence="2" id="KW-0238">DNA-binding</keyword>
<dbReference type="InterPro" id="IPR020449">
    <property type="entry name" value="Tscrpt_reg_AraC-type_HTH"/>
</dbReference>
<dbReference type="InterPro" id="IPR018060">
    <property type="entry name" value="HTH_AraC"/>
</dbReference>
<dbReference type="PANTHER" id="PTHR43280:SF2">
    <property type="entry name" value="HTH-TYPE TRANSCRIPTIONAL REGULATOR EXSA"/>
    <property type="match status" value="1"/>
</dbReference>
<dbReference type="Gene3D" id="2.60.120.280">
    <property type="entry name" value="Regulatory protein AraC"/>
    <property type="match status" value="1"/>
</dbReference>
<evidence type="ECO:0000256" key="1">
    <source>
        <dbReference type="ARBA" id="ARBA00023015"/>
    </source>
</evidence>
<dbReference type="Gene3D" id="1.10.10.60">
    <property type="entry name" value="Homeodomain-like"/>
    <property type="match status" value="2"/>
</dbReference>
<dbReference type="PROSITE" id="PS00041">
    <property type="entry name" value="HTH_ARAC_FAMILY_1"/>
    <property type="match status" value="1"/>
</dbReference>
<dbReference type="SUPFAM" id="SSF51215">
    <property type="entry name" value="Regulatory protein AraC"/>
    <property type="match status" value="1"/>
</dbReference>
<keyword evidence="6" id="KW-1185">Reference proteome</keyword>
<dbReference type="EMBL" id="JBHTLU010000015">
    <property type="protein sequence ID" value="MFD1221350.1"/>
    <property type="molecule type" value="Genomic_DNA"/>
</dbReference>
<dbReference type="RefSeq" id="WP_345589797.1">
    <property type="nucleotide sequence ID" value="NZ_BAABJG010000021.1"/>
</dbReference>
<dbReference type="InterPro" id="IPR009057">
    <property type="entry name" value="Homeodomain-like_sf"/>
</dbReference>
<evidence type="ECO:0000256" key="2">
    <source>
        <dbReference type="ARBA" id="ARBA00023125"/>
    </source>
</evidence>
<reference evidence="6" key="1">
    <citation type="journal article" date="2019" name="Int. J. Syst. Evol. Microbiol.">
        <title>The Global Catalogue of Microorganisms (GCM) 10K type strain sequencing project: providing services to taxonomists for standard genome sequencing and annotation.</title>
        <authorList>
            <consortium name="The Broad Institute Genomics Platform"/>
            <consortium name="The Broad Institute Genome Sequencing Center for Infectious Disease"/>
            <person name="Wu L."/>
            <person name="Ma J."/>
        </authorList>
    </citation>
    <scope>NUCLEOTIDE SEQUENCE [LARGE SCALE GENOMIC DNA]</scope>
    <source>
        <strain evidence="6">CCUG 53270</strain>
    </source>
</reference>
<dbReference type="SUPFAM" id="SSF46689">
    <property type="entry name" value="Homeodomain-like"/>
    <property type="match status" value="2"/>
</dbReference>
<dbReference type="InterPro" id="IPR018062">
    <property type="entry name" value="HTH_AraC-typ_CS"/>
</dbReference>
<accession>A0ABW3UP26</accession>
<name>A0ABW3UP26_9BACL</name>
<dbReference type="InterPro" id="IPR003313">
    <property type="entry name" value="AraC-bd"/>
</dbReference>
<dbReference type="InterPro" id="IPR037923">
    <property type="entry name" value="HTH-like"/>
</dbReference>
<protein>
    <submittedName>
        <fullName evidence="5">AraC family transcriptional regulator</fullName>
    </submittedName>
</protein>
<evidence type="ECO:0000256" key="3">
    <source>
        <dbReference type="ARBA" id="ARBA00023163"/>
    </source>
</evidence>
<keyword evidence="1" id="KW-0805">Transcription regulation</keyword>
<dbReference type="PROSITE" id="PS01124">
    <property type="entry name" value="HTH_ARAC_FAMILY_2"/>
    <property type="match status" value="1"/>
</dbReference>
<evidence type="ECO:0000313" key="5">
    <source>
        <dbReference type="EMBL" id="MFD1221350.1"/>
    </source>
</evidence>
<keyword evidence="3" id="KW-0804">Transcription</keyword>
<evidence type="ECO:0000259" key="4">
    <source>
        <dbReference type="PROSITE" id="PS01124"/>
    </source>
</evidence>